<proteinExistence type="predicted"/>
<evidence type="ECO:0000256" key="1">
    <source>
        <dbReference type="SAM" id="MobiDB-lite"/>
    </source>
</evidence>
<dbReference type="Proteomes" id="UP000321820">
    <property type="component" value="Chromosome"/>
</dbReference>
<keyword evidence="3" id="KW-0378">Hydrolase</keyword>
<feature type="chain" id="PRO_5022821330" evidence="2">
    <location>
        <begin position="22"/>
        <end position="175"/>
    </location>
</feature>
<evidence type="ECO:0000256" key="2">
    <source>
        <dbReference type="SAM" id="SignalP"/>
    </source>
</evidence>
<dbReference type="OrthoDB" id="129532at2"/>
<keyword evidence="2" id="KW-0732">Signal</keyword>
<keyword evidence="4" id="KW-1185">Reference proteome</keyword>
<feature type="region of interest" description="Disordered" evidence="1">
    <location>
        <begin position="131"/>
        <end position="175"/>
    </location>
</feature>
<name>A0A5B9EF08_9BACT</name>
<dbReference type="InterPro" id="IPR008969">
    <property type="entry name" value="CarboxyPept-like_regulatory"/>
</dbReference>
<sequence length="175" mass="18931">MRCAGVVALAAVMAVTGVSGAQDNREDRHGRKYKAPPETSRIEVLVVKDFNGKPIQNAAVIFRPMEDGQPNGSYEVKTGPDGKATIDVIPRGATVVLQVLATGFASYAKQYEIAEANKAIEVRVIRPREQVSAYQDNGDKESQRKAGVQEANRPKDSKTNNTSDTNKTNNTSSPK</sequence>
<protein>
    <submittedName>
        <fullName evidence="3">Carboxypeptidase regulatory-like domain-containing protein</fullName>
    </submittedName>
</protein>
<dbReference type="RefSeq" id="WP_147648980.1">
    <property type="nucleotide sequence ID" value="NZ_CP042806.1"/>
</dbReference>
<keyword evidence="3" id="KW-0121">Carboxypeptidase</keyword>
<evidence type="ECO:0000313" key="4">
    <source>
        <dbReference type="Proteomes" id="UP000321820"/>
    </source>
</evidence>
<evidence type="ECO:0000313" key="3">
    <source>
        <dbReference type="EMBL" id="QEE29715.1"/>
    </source>
</evidence>
<reference evidence="3 4" key="1">
    <citation type="submission" date="2019-08" db="EMBL/GenBank/DDBJ databases">
        <title>Complete genome sequence of Terriglobus albidus strain ORNL.</title>
        <authorList>
            <person name="Podar M."/>
        </authorList>
    </citation>
    <scope>NUCLEOTIDE SEQUENCE [LARGE SCALE GENOMIC DNA]</scope>
    <source>
        <strain evidence="3 4">ORNL</strain>
    </source>
</reference>
<gene>
    <name evidence="3" type="ORF">FTW19_18035</name>
</gene>
<dbReference type="EMBL" id="CP042806">
    <property type="protein sequence ID" value="QEE29715.1"/>
    <property type="molecule type" value="Genomic_DNA"/>
</dbReference>
<feature type="signal peptide" evidence="2">
    <location>
        <begin position="1"/>
        <end position="21"/>
    </location>
</feature>
<organism evidence="3 4">
    <name type="scientific">Terriglobus albidus</name>
    <dbReference type="NCBI Taxonomy" id="1592106"/>
    <lineage>
        <taxon>Bacteria</taxon>
        <taxon>Pseudomonadati</taxon>
        <taxon>Acidobacteriota</taxon>
        <taxon>Terriglobia</taxon>
        <taxon>Terriglobales</taxon>
        <taxon>Acidobacteriaceae</taxon>
        <taxon>Terriglobus</taxon>
    </lineage>
</organism>
<dbReference type="Gene3D" id="2.60.40.1120">
    <property type="entry name" value="Carboxypeptidase-like, regulatory domain"/>
    <property type="match status" value="1"/>
</dbReference>
<feature type="compositionally biased region" description="Low complexity" evidence="1">
    <location>
        <begin position="159"/>
        <end position="175"/>
    </location>
</feature>
<dbReference type="AlphaFoldDB" id="A0A5B9EF08"/>
<dbReference type="SUPFAM" id="SSF49464">
    <property type="entry name" value="Carboxypeptidase regulatory domain-like"/>
    <property type="match status" value="1"/>
</dbReference>
<dbReference type="KEGG" id="talb:FTW19_18035"/>
<dbReference type="GO" id="GO:0004180">
    <property type="term" value="F:carboxypeptidase activity"/>
    <property type="evidence" value="ECO:0007669"/>
    <property type="project" value="UniProtKB-KW"/>
</dbReference>
<keyword evidence="3" id="KW-0645">Protease</keyword>
<accession>A0A5B9EF08</accession>